<dbReference type="GO" id="GO:0045944">
    <property type="term" value="P:positive regulation of transcription by RNA polymerase II"/>
    <property type="evidence" value="ECO:0007669"/>
    <property type="project" value="InterPro"/>
</dbReference>
<dbReference type="InterPro" id="IPR036879">
    <property type="entry name" value="TF_MADSbox_sf"/>
</dbReference>
<evidence type="ECO:0000256" key="2">
    <source>
        <dbReference type="ARBA" id="ARBA00023015"/>
    </source>
</evidence>
<keyword evidence="3" id="KW-0238">DNA-binding</keyword>
<organism evidence="8 9">
    <name type="scientific">Arabidopsis arenosa</name>
    <name type="common">Sand rock-cress</name>
    <name type="synonym">Cardaminopsis arenosa</name>
    <dbReference type="NCBI Taxonomy" id="38785"/>
    <lineage>
        <taxon>Eukaryota</taxon>
        <taxon>Viridiplantae</taxon>
        <taxon>Streptophyta</taxon>
        <taxon>Embryophyta</taxon>
        <taxon>Tracheophyta</taxon>
        <taxon>Spermatophyta</taxon>
        <taxon>Magnoliopsida</taxon>
        <taxon>eudicotyledons</taxon>
        <taxon>Gunneridae</taxon>
        <taxon>Pentapetalae</taxon>
        <taxon>rosids</taxon>
        <taxon>malvids</taxon>
        <taxon>Brassicales</taxon>
        <taxon>Brassicaceae</taxon>
        <taxon>Camelineae</taxon>
        <taxon>Arabidopsis</taxon>
    </lineage>
</organism>
<dbReference type="Pfam" id="PF00319">
    <property type="entry name" value="SRF-TF"/>
    <property type="match status" value="1"/>
</dbReference>
<dbReference type="EMBL" id="LR999452">
    <property type="protein sequence ID" value="CAE5963124.1"/>
    <property type="molecule type" value="Genomic_DNA"/>
</dbReference>
<dbReference type="FunFam" id="3.40.1810.10:FF:000024">
    <property type="entry name" value="Agamous-like MADS-box protein AGL80"/>
    <property type="match status" value="1"/>
</dbReference>
<keyword evidence="2" id="KW-0805">Transcription regulation</keyword>
<gene>
    <name evidence="8" type="ORF">AARE701A_LOCUS4696</name>
</gene>
<dbReference type="Proteomes" id="UP000682877">
    <property type="component" value="Chromosome 2"/>
</dbReference>
<evidence type="ECO:0000256" key="4">
    <source>
        <dbReference type="ARBA" id="ARBA00023163"/>
    </source>
</evidence>
<dbReference type="GO" id="GO:0005634">
    <property type="term" value="C:nucleus"/>
    <property type="evidence" value="ECO:0007669"/>
    <property type="project" value="UniProtKB-SubCell"/>
</dbReference>
<evidence type="ECO:0000256" key="1">
    <source>
        <dbReference type="ARBA" id="ARBA00004123"/>
    </source>
</evidence>
<dbReference type="GO" id="GO:0000987">
    <property type="term" value="F:cis-regulatory region sequence-specific DNA binding"/>
    <property type="evidence" value="ECO:0007669"/>
    <property type="project" value="InterPro"/>
</dbReference>
<keyword evidence="6" id="KW-0175">Coiled coil</keyword>
<feature type="domain" description="MADS-box" evidence="7">
    <location>
        <begin position="1"/>
        <end position="48"/>
    </location>
</feature>
<comment type="subcellular location">
    <subcellularLocation>
        <location evidence="1">Nucleus</location>
    </subcellularLocation>
</comment>
<dbReference type="CDD" id="cd00266">
    <property type="entry name" value="MADS_SRF_like"/>
    <property type="match status" value="1"/>
</dbReference>
<keyword evidence="4" id="KW-0804">Transcription</keyword>
<dbReference type="SMART" id="SM00432">
    <property type="entry name" value="MADS"/>
    <property type="match status" value="1"/>
</dbReference>
<dbReference type="Gene3D" id="3.40.1810.10">
    <property type="entry name" value="Transcription factor, MADS-box"/>
    <property type="match status" value="1"/>
</dbReference>
<evidence type="ECO:0000313" key="8">
    <source>
        <dbReference type="EMBL" id="CAE5963124.1"/>
    </source>
</evidence>
<keyword evidence="9" id="KW-1185">Reference proteome</keyword>
<evidence type="ECO:0000256" key="6">
    <source>
        <dbReference type="SAM" id="Coils"/>
    </source>
</evidence>
<dbReference type="PROSITE" id="PS50066">
    <property type="entry name" value="MADS_BOX_2"/>
    <property type="match status" value="1"/>
</dbReference>
<accession>A0A8S1ZS78</accession>
<dbReference type="SUPFAM" id="SSF55455">
    <property type="entry name" value="SRF-like"/>
    <property type="match status" value="1"/>
</dbReference>
<keyword evidence="5" id="KW-0539">Nucleus</keyword>
<name>A0A8S1ZS78_ARAAE</name>
<evidence type="ECO:0000256" key="3">
    <source>
        <dbReference type="ARBA" id="ARBA00023125"/>
    </source>
</evidence>
<sequence length="217" mass="24689">MNMKKKLSLIKNGTSRKTTFNKRKPRLMKKFTELVTLYDVKACAVIHSPYNSNPEVWPSREGVEEVVSEFMEVSRKDRNKKMMDQDAFLRQRIESEQAQLEKLRDENRDLKTREIMWGCLEGDIDVHQLGEKDLQDLSSTIDNYLNCVTNRFENLKKNGESSSSLPPLVVPDLNVEEDGDIPSIDGSTHQSETNRLAIITTTAADACAPNITNNPKS</sequence>
<dbReference type="InterPro" id="IPR002100">
    <property type="entry name" value="TF_MADSbox"/>
</dbReference>
<proteinExistence type="predicted"/>
<reference evidence="8" key="1">
    <citation type="submission" date="2021-01" db="EMBL/GenBank/DDBJ databases">
        <authorList>
            <person name="Bezrukov I."/>
        </authorList>
    </citation>
    <scope>NUCLEOTIDE SEQUENCE</scope>
</reference>
<dbReference type="PANTHER" id="PTHR48019">
    <property type="entry name" value="SERUM RESPONSE FACTOR HOMOLOG"/>
    <property type="match status" value="1"/>
</dbReference>
<dbReference type="AlphaFoldDB" id="A0A8S1ZS78"/>
<dbReference type="InterPro" id="IPR033897">
    <property type="entry name" value="SRF-like_MADS-box"/>
</dbReference>
<protein>
    <recommendedName>
        <fullName evidence="7">MADS-box domain-containing protein</fullName>
    </recommendedName>
</protein>
<dbReference type="GO" id="GO:0000981">
    <property type="term" value="F:DNA-binding transcription factor activity, RNA polymerase II-specific"/>
    <property type="evidence" value="ECO:0007669"/>
    <property type="project" value="InterPro"/>
</dbReference>
<evidence type="ECO:0000256" key="5">
    <source>
        <dbReference type="ARBA" id="ARBA00023242"/>
    </source>
</evidence>
<feature type="coiled-coil region" evidence="6">
    <location>
        <begin position="86"/>
        <end position="113"/>
    </location>
</feature>
<dbReference type="GO" id="GO:0046983">
    <property type="term" value="F:protein dimerization activity"/>
    <property type="evidence" value="ECO:0007669"/>
    <property type="project" value="InterPro"/>
</dbReference>
<evidence type="ECO:0000313" key="9">
    <source>
        <dbReference type="Proteomes" id="UP000682877"/>
    </source>
</evidence>
<dbReference type="InterPro" id="IPR050142">
    <property type="entry name" value="MADS-box/MEF2_TF"/>
</dbReference>
<evidence type="ECO:0000259" key="7">
    <source>
        <dbReference type="PROSITE" id="PS50066"/>
    </source>
</evidence>